<reference evidence="1 2" key="1">
    <citation type="journal article" date="2020" name="bioRxiv">
        <title>Whole genome comparisons of ergot fungi reveals the divergence and evolution of species within the genus Claviceps are the result of varying mechanisms driving genome evolution and host range expansion.</title>
        <authorList>
            <person name="Wyka S.A."/>
            <person name="Mondo S.J."/>
            <person name="Liu M."/>
            <person name="Dettman J."/>
            <person name="Nalam V."/>
            <person name="Broders K.D."/>
        </authorList>
    </citation>
    <scope>NUCLEOTIDE SEQUENCE [LARGE SCALE GENOMIC DNA]</scope>
    <source>
        <strain evidence="1 2">CCC 1485</strain>
    </source>
</reference>
<dbReference type="EMBL" id="SRPO01000278">
    <property type="protein sequence ID" value="KAG5934969.1"/>
    <property type="molecule type" value="Genomic_DNA"/>
</dbReference>
<dbReference type="AlphaFoldDB" id="A0A9P7MA23"/>
<evidence type="ECO:0000313" key="1">
    <source>
        <dbReference type="EMBL" id="KAG5934969.1"/>
    </source>
</evidence>
<dbReference type="Proteomes" id="UP000706124">
    <property type="component" value="Unassembled WGS sequence"/>
</dbReference>
<sequence length="82" mass="9299">MPHDVNGTDELTRCLHIFFRQAVYDDGLGRCLSRDEKIDGDGWDLLCKQAGQNGYYAITADGDIDLSSQKEYRKDVFGHCLK</sequence>
<gene>
    <name evidence="1" type="ORF">E4U60_003428</name>
</gene>
<keyword evidence="2" id="KW-1185">Reference proteome</keyword>
<name>A0A9P7MA23_9HYPO</name>
<organism evidence="1 2">
    <name type="scientific">Claviceps pazoutovae</name>
    <dbReference type="NCBI Taxonomy" id="1649127"/>
    <lineage>
        <taxon>Eukaryota</taxon>
        <taxon>Fungi</taxon>
        <taxon>Dikarya</taxon>
        <taxon>Ascomycota</taxon>
        <taxon>Pezizomycotina</taxon>
        <taxon>Sordariomycetes</taxon>
        <taxon>Hypocreomycetidae</taxon>
        <taxon>Hypocreales</taxon>
        <taxon>Clavicipitaceae</taxon>
        <taxon>Claviceps</taxon>
    </lineage>
</organism>
<dbReference type="OrthoDB" id="4953686at2759"/>
<protein>
    <submittedName>
        <fullName evidence="1">Uncharacterized protein</fullName>
    </submittedName>
</protein>
<accession>A0A9P7MA23</accession>
<proteinExistence type="predicted"/>
<comment type="caution">
    <text evidence="1">The sequence shown here is derived from an EMBL/GenBank/DDBJ whole genome shotgun (WGS) entry which is preliminary data.</text>
</comment>
<evidence type="ECO:0000313" key="2">
    <source>
        <dbReference type="Proteomes" id="UP000706124"/>
    </source>
</evidence>